<feature type="compositionally biased region" description="Polar residues" evidence="1">
    <location>
        <begin position="41"/>
        <end position="50"/>
    </location>
</feature>
<feature type="region of interest" description="Disordered" evidence="1">
    <location>
        <begin position="1"/>
        <end position="92"/>
    </location>
</feature>
<dbReference type="Proteomes" id="UP000695022">
    <property type="component" value="Unplaced"/>
</dbReference>
<accession>A0ABM1F3M8</accession>
<sequence length="92" mass="10159">MIRDYQKSQQGHQSGKSGPKLWSSVAGHAEGEQGPADFLSPESTKFQQEFLTLATGGEEQQQQQQVQQHSQKPSTDSQYGPGPSLRPQSKFQ</sequence>
<evidence type="ECO:0000313" key="2">
    <source>
        <dbReference type="Proteomes" id="UP000695022"/>
    </source>
</evidence>
<reference evidence="3" key="1">
    <citation type="submission" date="2025-08" db="UniProtKB">
        <authorList>
            <consortium name="RefSeq"/>
        </authorList>
    </citation>
    <scope>IDENTIFICATION</scope>
</reference>
<name>A0ABM1F3M8_PRICU</name>
<evidence type="ECO:0000256" key="1">
    <source>
        <dbReference type="SAM" id="MobiDB-lite"/>
    </source>
</evidence>
<dbReference type="RefSeq" id="XP_014679049.1">
    <property type="nucleotide sequence ID" value="XM_014823563.1"/>
</dbReference>
<keyword evidence="2" id="KW-1185">Reference proteome</keyword>
<dbReference type="GeneID" id="106818893"/>
<feature type="compositionally biased region" description="Low complexity" evidence="1">
    <location>
        <begin position="60"/>
        <end position="71"/>
    </location>
</feature>
<evidence type="ECO:0000313" key="3">
    <source>
        <dbReference type="RefSeq" id="XP_014679049.1"/>
    </source>
</evidence>
<proteinExistence type="predicted"/>
<protein>
    <submittedName>
        <fullName evidence="3">Protein PRRC2B-like</fullName>
    </submittedName>
</protein>
<gene>
    <name evidence="3" type="primary">LOC106818893</name>
</gene>
<feature type="compositionally biased region" description="Low complexity" evidence="1">
    <location>
        <begin position="7"/>
        <end position="20"/>
    </location>
</feature>
<organism evidence="2 3">
    <name type="scientific">Priapulus caudatus</name>
    <name type="common">Priapulid worm</name>
    <dbReference type="NCBI Taxonomy" id="37621"/>
    <lineage>
        <taxon>Eukaryota</taxon>
        <taxon>Metazoa</taxon>
        <taxon>Ecdysozoa</taxon>
        <taxon>Scalidophora</taxon>
        <taxon>Priapulida</taxon>
        <taxon>Priapulimorpha</taxon>
        <taxon>Priapulimorphida</taxon>
        <taxon>Priapulidae</taxon>
        <taxon>Priapulus</taxon>
    </lineage>
</organism>